<dbReference type="SUPFAM" id="SSF46785">
    <property type="entry name" value="Winged helix' DNA-binding domain"/>
    <property type="match status" value="1"/>
</dbReference>
<dbReference type="EMBL" id="FNON01000003">
    <property type="protein sequence ID" value="SDX82996.1"/>
    <property type="molecule type" value="Genomic_DNA"/>
</dbReference>
<dbReference type="Gene3D" id="3.40.190.10">
    <property type="entry name" value="Periplasmic binding protein-like II"/>
    <property type="match status" value="2"/>
</dbReference>
<evidence type="ECO:0000313" key="6">
    <source>
        <dbReference type="EMBL" id="SDX82996.1"/>
    </source>
</evidence>
<evidence type="ECO:0000313" key="7">
    <source>
        <dbReference type="Proteomes" id="UP000199515"/>
    </source>
</evidence>
<feature type="domain" description="HTH lysR-type" evidence="5">
    <location>
        <begin position="2"/>
        <end position="59"/>
    </location>
</feature>
<comment type="similarity">
    <text evidence="1">Belongs to the LysR transcriptional regulatory family.</text>
</comment>
<dbReference type="PANTHER" id="PTHR30346:SF29">
    <property type="entry name" value="LYSR SUBSTRATE-BINDING"/>
    <property type="match status" value="1"/>
</dbReference>
<dbReference type="SUPFAM" id="SSF53850">
    <property type="entry name" value="Periplasmic binding protein-like II"/>
    <property type="match status" value="1"/>
</dbReference>
<dbReference type="GO" id="GO:0032993">
    <property type="term" value="C:protein-DNA complex"/>
    <property type="evidence" value="ECO:0007669"/>
    <property type="project" value="TreeGrafter"/>
</dbReference>
<dbReference type="InterPro" id="IPR000847">
    <property type="entry name" value="LysR_HTH_N"/>
</dbReference>
<dbReference type="RefSeq" id="WP_091290254.1">
    <property type="nucleotide sequence ID" value="NZ_FNON01000003.1"/>
</dbReference>
<dbReference type="PROSITE" id="PS50931">
    <property type="entry name" value="HTH_LYSR"/>
    <property type="match status" value="1"/>
</dbReference>
<dbReference type="Proteomes" id="UP000199515">
    <property type="component" value="Unassembled WGS sequence"/>
</dbReference>
<reference evidence="6 7" key="1">
    <citation type="submission" date="2016-10" db="EMBL/GenBank/DDBJ databases">
        <authorList>
            <person name="de Groot N.N."/>
        </authorList>
    </citation>
    <scope>NUCLEOTIDE SEQUENCE [LARGE SCALE GENOMIC DNA]</scope>
    <source>
        <strain evidence="6 7">CPCC 202699</strain>
    </source>
</reference>
<dbReference type="FunFam" id="1.10.10.10:FF:000001">
    <property type="entry name" value="LysR family transcriptional regulator"/>
    <property type="match status" value="1"/>
</dbReference>
<organism evidence="6 7">
    <name type="scientific">Amycolatopsis xylanica</name>
    <dbReference type="NCBI Taxonomy" id="589385"/>
    <lineage>
        <taxon>Bacteria</taxon>
        <taxon>Bacillati</taxon>
        <taxon>Actinomycetota</taxon>
        <taxon>Actinomycetes</taxon>
        <taxon>Pseudonocardiales</taxon>
        <taxon>Pseudonocardiaceae</taxon>
        <taxon>Amycolatopsis</taxon>
    </lineage>
</organism>
<dbReference type="STRING" id="589385.SAMN05421504_1031006"/>
<dbReference type="AlphaFoldDB" id="A0A1H3EW78"/>
<dbReference type="CDD" id="cd08423">
    <property type="entry name" value="PBP2_LTTR_like_6"/>
    <property type="match status" value="1"/>
</dbReference>
<dbReference type="Pfam" id="PF03466">
    <property type="entry name" value="LysR_substrate"/>
    <property type="match status" value="1"/>
</dbReference>
<keyword evidence="2" id="KW-0805">Transcription regulation</keyword>
<dbReference type="OrthoDB" id="4131546at2"/>
<dbReference type="Gene3D" id="1.10.10.10">
    <property type="entry name" value="Winged helix-like DNA-binding domain superfamily/Winged helix DNA-binding domain"/>
    <property type="match status" value="1"/>
</dbReference>
<evidence type="ECO:0000256" key="2">
    <source>
        <dbReference type="ARBA" id="ARBA00023015"/>
    </source>
</evidence>
<dbReference type="PANTHER" id="PTHR30346">
    <property type="entry name" value="TRANSCRIPTIONAL DUAL REGULATOR HCAR-RELATED"/>
    <property type="match status" value="1"/>
</dbReference>
<evidence type="ECO:0000256" key="3">
    <source>
        <dbReference type="ARBA" id="ARBA00023125"/>
    </source>
</evidence>
<keyword evidence="7" id="KW-1185">Reference proteome</keyword>
<name>A0A1H3EW78_9PSEU</name>
<evidence type="ECO:0000256" key="4">
    <source>
        <dbReference type="ARBA" id="ARBA00023163"/>
    </source>
</evidence>
<protein>
    <submittedName>
        <fullName evidence="6">DNA-binding transcriptional regulator, LysR family</fullName>
    </submittedName>
</protein>
<keyword evidence="3 6" id="KW-0238">DNA-binding</keyword>
<proteinExistence type="inferred from homology"/>
<dbReference type="InterPro" id="IPR005119">
    <property type="entry name" value="LysR_subst-bd"/>
</dbReference>
<dbReference type="GO" id="GO:0003700">
    <property type="term" value="F:DNA-binding transcription factor activity"/>
    <property type="evidence" value="ECO:0007669"/>
    <property type="project" value="InterPro"/>
</dbReference>
<gene>
    <name evidence="6" type="ORF">SAMN05421504_1031006</name>
</gene>
<evidence type="ECO:0000259" key="5">
    <source>
        <dbReference type="PROSITE" id="PS50931"/>
    </source>
</evidence>
<dbReference type="InterPro" id="IPR036388">
    <property type="entry name" value="WH-like_DNA-bd_sf"/>
</dbReference>
<evidence type="ECO:0000256" key="1">
    <source>
        <dbReference type="ARBA" id="ARBA00009437"/>
    </source>
</evidence>
<keyword evidence="4" id="KW-0804">Transcription</keyword>
<dbReference type="GO" id="GO:0003677">
    <property type="term" value="F:DNA binding"/>
    <property type="evidence" value="ECO:0007669"/>
    <property type="project" value="UniProtKB-KW"/>
</dbReference>
<sequence>MIDLLQLRALHAVAASGSVRAAADALHVTTSALSQRLGKLERTVGQPLLERHGRGVKLTDAAHLLVDYANRIFSLVEEAEARVEAHRGAVAGRVTIAAFPTAARGLLVPTLSRLRPDHPALTVTLREQEPHESIPLVARGDLDLAVVQDWYNAPLAIPDGLHRSPLLDDLTDVALPENHRFADREFVNLEELSHETWVTWPPGSGCHEWLVSTLRLLGAEPDIAHTAGEYPTQFGLVAAGFGAAIIPRLGRDHLPDGVRIVPVQPVLSRHVYAVSRAESAKRPAVRAVIEAMQAVARDELRATA</sequence>
<dbReference type="InterPro" id="IPR036390">
    <property type="entry name" value="WH_DNA-bd_sf"/>
</dbReference>
<dbReference type="Pfam" id="PF00126">
    <property type="entry name" value="HTH_1"/>
    <property type="match status" value="1"/>
</dbReference>
<accession>A0A1H3EW78</accession>